<reference evidence="2 3" key="1">
    <citation type="submission" date="2018-08" db="EMBL/GenBank/DDBJ databases">
        <title>Fibrisoma montanum sp. nov., isolated from Danxia mountain soil.</title>
        <authorList>
            <person name="Huang Y."/>
        </authorList>
    </citation>
    <scope>NUCLEOTIDE SEQUENCE [LARGE SCALE GENOMIC DNA]</scope>
    <source>
        <strain evidence="2 3">HYT19</strain>
    </source>
</reference>
<comment type="caution">
    <text evidence="2">The sequence shown here is derived from an EMBL/GenBank/DDBJ whole genome shotgun (WGS) entry which is preliminary data.</text>
</comment>
<accession>A0A418LXA8</accession>
<proteinExistence type="predicted"/>
<evidence type="ECO:0000313" key="3">
    <source>
        <dbReference type="Proteomes" id="UP000283523"/>
    </source>
</evidence>
<dbReference type="RefSeq" id="WP_119671503.1">
    <property type="nucleotide sequence ID" value="NZ_QXED01000014.1"/>
</dbReference>
<evidence type="ECO:0000313" key="2">
    <source>
        <dbReference type="EMBL" id="RIV18003.1"/>
    </source>
</evidence>
<dbReference type="OrthoDB" id="9811314at2"/>
<protein>
    <recommendedName>
        <fullName evidence="4">DUF4292 domain-containing protein</fullName>
    </recommendedName>
</protein>
<evidence type="ECO:0008006" key="4">
    <source>
        <dbReference type="Google" id="ProtNLM"/>
    </source>
</evidence>
<gene>
    <name evidence="2" type="ORF">DYU11_30320</name>
</gene>
<keyword evidence="3" id="KW-1185">Reference proteome</keyword>
<sequence length="233" mass="25520">MRKLVITLLIVPAFWRFAAAQTAPTADDILNKYFTAIGGRKALANVKEISMGVSIQLNGNAMQLLIRQEEPGKFLTTVNANGNVFYKTISDGSTVVMTDAQGTHPIEGSKAQGMLIQNRICPELHFAEHGIKTTVIGPEQINGRSTYKLAHTTADGSYTCSNNFDAETGLKVQQTRLNPNGTTETLQFNDYKEIKGVNYTFTITSRVSQNQVVIKVDNLNVNKGVSDSEFSVQ</sequence>
<dbReference type="Proteomes" id="UP000283523">
    <property type="component" value="Unassembled WGS sequence"/>
</dbReference>
<dbReference type="AlphaFoldDB" id="A0A418LXA8"/>
<feature type="chain" id="PRO_5019234898" description="DUF4292 domain-containing protein" evidence="1">
    <location>
        <begin position="19"/>
        <end position="233"/>
    </location>
</feature>
<feature type="signal peptide" evidence="1">
    <location>
        <begin position="1"/>
        <end position="18"/>
    </location>
</feature>
<dbReference type="EMBL" id="QXED01000014">
    <property type="protein sequence ID" value="RIV18003.1"/>
    <property type="molecule type" value="Genomic_DNA"/>
</dbReference>
<keyword evidence="1" id="KW-0732">Signal</keyword>
<dbReference type="Gene3D" id="2.50.20.10">
    <property type="entry name" value="Lipoprotein localisation LolA/LolB/LppX"/>
    <property type="match status" value="1"/>
</dbReference>
<evidence type="ECO:0000256" key="1">
    <source>
        <dbReference type="SAM" id="SignalP"/>
    </source>
</evidence>
<name>A0A418LXA8_9BACT</name>
<organism evidence="2 3">
    <name type="scientific">Fibrisoma montanum</name>
    <dbReference type="NCBI Taxonomy" id="2305895"/>
    <lineage>
        <taxon>Bacteria</taxon>
        <taxon>Pseudomonadati</taxon>
        <taxon>Bacteroidota</taxon>
        <taxon>Cytophagia</taxon>
        <taxon>Cytophagales</taxon>
        <taxon>Spirosomataceae</taxon>
        <taxon>Fibrisoma</taxon>
    </lineage>
</organism>